<feature type="region of interest" description="Disordered" evidence="4">
    <location>
        <begin position="357"/>
        <end position="384"/>
    </location>
</feature>
<dbReference type="RefSeq" id="XP_038049557.1">
    <property type="nucleotide sequence ID" value="XM_038193629.1"/>
</dbReference>
<evidence type="ECO:0008006" key="7">
    <source>
        <dbReference type="Google" id="ProtNLM"/>
    </source>
</evidence>
<dbReference type="GeneID" id="119723102"/>
<protein>
    <recommendedName>
        <fullName evidence="7">Leucine-rich repeat and IQ domain-containing protein 1</fullName>
    </recommendedName>
</protein>
<feature type="coiled-coil region" evidence="3">
    <location>
        <begin position="237"/>
        <end position="279"/>
    </location>
</feature>
<name>A0A913ZCP6_PATMI</name>
<dbReference type="SUPFAM" id="SSF52058">
    <property type="entry name" value="L domain-like"/>
    <property type="match status" value="1"/>
</dbReference>
<dbReference type="PANTHER" id="PTHR46652:SF3">
    <property type="entry name" value="LEUCINE-RICH REPEAT-CONTAINING PROTEIN 9"/>
    <property type="match status" value="1"/>
</dbReference>
<dbReference type="Pfam" id="PF00612">
    <property type="entry name" value="IQ"/>
    <property type="match status" value="3"/>
</dbReference>
<dbReference type="InterPro" id="IPR027417">
    <property type="entry name" value="P-loop_NTPase"/>
</dbReference>
<feature type="region of interest" description="Disordered" evidence="4">
    <location>
        <begin position="149"/>
        <end position="180"/>
    </location>
</feature>
<dbReference type="InterPro" id="IPR025875">
    <property type="entry name" value="Leu-rich_rpt_4"/>
</dbReference>
<feature type="compositionally biased region" description="Polar residues" evidence="4">
    <location>
        <begin position="1168"/>
        <end position="1179"/>
    </location>
</feature>
<dbReference type="SUPFAM" id="SSF52540">
    <property type="entry name" value="P-loop containing nucleoside triphosphate hydrolases"/>
    <property type="match status" value="1"/>
</dbReference>
<feature type="region of interest" description="Disordered" evidence="4">
    <location>
        <begin position="1520"/>
        <end position="1575"/>
    </location>
</feature>
<organism evidence="5 6">
    <name type="scientific">Patiria miniata</name>
    <name type="common">Bat star</name>
    <name type="synonym">Asterina miniata</name>
    <dbReference type="NCBI Taxonomy" id="46514"/>
    <lineage>
        <taxon>Eukaryota</taxon>
        <taxon>Metazoa</taxon>
        <taxon>Echinodermata</taxon>
        <taxon>Eleutherozoa</taxon>
        <taxon>Asterozoa</taxon>
        <taxon>Asteroidea</taxon>
        <taxon>Valvatacea</taxon>
        <taxon>Valvatida</taxon>
        <taxon>Asterinidae</taxon>
        <taxon>Patiria</taxon>
    </lineage>
</organism>
<keyword evidence="1" id="KW-0433">Leucine-rich repeat</keyword>
<dbReference type="Proteomes" id="UP000887568">
    <property type="component" value="Unplaced"/>
</dbReference>
<dbReference type="CTD" id="84125"/>
<dbReference type="PROSITE" id="PS51450">
    <property type="entry name" value="LRR"/>
    <property type="match status" value="3"/>
</dbReference>
<feature type="region of interest" description="Disordered" evidence="4">
    <location>
        <begin position="1336"/>
        <end position="1373"/>
    </location>
</feature>
<evidence type="ECO:0000256" key="4">
    <source>
        <dbReference type="SAM" id="MobiDB-lite"/>
    </source>
</evidence>
<dbReference type="InterPro" id="IPR032675">
    <property type="entry name" value="LRR_dom_sf"/>
</dbReference>
<dbReference type="Gene3D" id="3.80.10.10">
    <property type="entry name" value="Ribonuclease Inhibitor"/>
    <property type="match status" value="2"/>
</dbReference>
<feature type="region of interest" description="Disordered" evidence="4">
    <location>
        <begin position="414"/>
        <end position="437"/>
    </location>
</feature>
<dbReference type="EnsemblMetazoa" id="XM_038193629.1">
    <property type="protein sequence ID" value="XP_038049557.1"/>
    <property type="gene ID" value="LOC119723102"/>
</dbReference>
<feature type="region of interest" description="Disordered" evidence="4">
    <location>
        <begin position="1066"/>
        <end position="1091"/>
    </location>
</feature>
<evidence type="ECO:0000313" key="5">
    <source>
        <dbReference type="EnsemblMetazoa" id="XP_038049557.1"/>
    </source>
</evidence>
<dbReference type="InterPro" id="IPR000048">
    <property type="entry name" value="IQ_motif_EF-hand-BS"/>
</dbReference>
<evidence type="ECO:0000256" key="2">
    <source>
        <dbReference type="ARBA" id="ARBA00022737"/>
    </source>
</evidence>
<feature type="region of interest" description="Disordered" evidence="4">
    <location>
        <begin position="1168"/>
        <end position="1191"/>
    </location>
</feature>
<dbReference type="SMART" id="SM00365">
    <property type="entry name" value="LRR_SD22"/>
    <property type="match status" value="5"/>
</dbReference>
<dbReference type="OrthoDB" id="266138at2759"/>
<dbReference type="CDD" id="cd23767">
    <property type="entry name" value="IQCD"/>
    <property type="match status" value="3"/>
</dbReference>
<keyword evidence="3" id="KW-0175">Coiled coil</keyword>
<dbReference type="Gene3D" id="1.20.5.190">
    <property type="match status" value="1"/>
</dbReference>
<reference evidence="5" key="1">
    <citation type="submission" date="2022-11" db="UniProtKB">
        <authorList>
            <consortium name="EnsemblMetazoa"/>
        </authorList>
    </citation>
    <scope>IDENTIFICATION</scope>
</reference>
<feature type="compositionally biased region" description="Polar residues" evidence="4">
    <location>
        <begin position="165"/>
        <end position="177"/>
    </location>
</feature>
<evidence type="ECO:0000256" key="1">
    <source>
        <dbReference type="ARBA" id="ARBA00022614"/>
    </source>
</evidence>
<feature type="compositionally biased region" description="Low complexity" evidence="4">
    <location>
        <begin position="1520"/>
        <end position="1533"/>
    </location>
</feature>
<feature type="compositionally biased region" description="Polar residues" evidence="4">
    <location>
        <begin position="1564"/>
        <end position="1575"/>
    </location>
</feature>
<keyword evidence="2" id="KW-0677">Repeat</keyword>
<sequence>MNPEYEEDLIEAEIQQQLKLLTLSDDGITVNDDYELKDKLDEVEMVGMEYAELDDEDDNMPDSIQQYLNMVNKRSEGLQKDLEECDNLLLDTSTLQGGSDELYYQSTEMKELAFMLGEDPEELRDRVLTEVEKEERKESEHVRDHMTDHVTNPETDLTGEVKANTGRSPEQHQTVHTTGDGIITRAADSEQKAWQDLLKLDGKLKQQQLDMQQDTQHEIMLQASRDQVKDQTRSAKLKQHADELKQMQQNRKVVEAKAAQELELQSKKNQEVLNKHQADIEKFAKETEAERLEFECHLAADRELKQKERLHAATLIQAAVRSYRVRKKYISRLNRLREERHQRQLQNRQMEIVAVRRAEEQRKKREREERKKKEEEERRRKEEIQTQEIEARQRQERLQKERIEQDRKQMEVLEKQKKEEEKQRRDQQLKQERELEERTQQILSKIKNEGSFPSGLTDEKLTENETMNDDAQEVFLTNRQEIQTTLEHQYPDYETVTNQHASNAAETPTLLISKDPSDTTMPVIAGTDMLLRNHETSSSEDRSPTPTLDLATSSGLTEKVKAVATCLQSATQTIPSETTDVNSDHNPVVLDSGIQGNSVQVVNDKIRSTEELYHQDSSTSPTLAADIEARRLQWMQNSASYSRPVVSDLRSTETRRPLRRVPGANKLPALTSSQLLAASQSGTQLSQVTVVVIEKSTPCCLSSLVSCPDLTCLHLHRCGIMLLEALDHCSSITYIDLQHNKVEGIHCRDRTRLKQLMLQNNKLTSSYGLEGCTQLRYLQLSKNSITRTGGLESLVNLTHLDVSHNQLVSINGIGQLIHLTDLNVSHNHLSSVQDLQTCCLLQSLNIESNSLVEMPPVQNHVLLNDLRLTDNSISSIVPLCQAWLPLLQYVSIAQNGLSDLPDLKYCLMLRRFDISHNCITDMDIIVNGLRDCNHLEDVCLEGNPVTQDDQYRSAVLGSLRWLHVLDNEAIIKPISVPSPRTPLERMCLSQLYAQEQLHTTYQQHTASLTGNSPRDILQANQARDAYLESSLEQAIRHRCMHETGDMTEIQLVSSSSKQSTLYEQLSMQRKEERSTDPSDVMPSGGYDSKDDYTKITQCRHSPADDSVNTLPGRHVHVDYVTMAEGMPGYQHQSADGNLIPAHKESQTDDVITHERSSLNSGCYALEHSITSPPSSSQAVNKAKDSHPPQHPISHAATVIQARWRGYVVRRDLDIHTKQDLAALHIQTLWRGYRVRKMVAVARQAVRYRDSEDEEDAMLYDEIDPTSWDAAQANVDSDWLASETPCIPRSHPCVPATKKPWSSHQAVIQHDIPQPPRQAWYASPIPSTVYTNTDTQTSVPHLVSKPPIPPVHSSPASDTPRTTKSHRQDQISEEWGFKDAATAELMMKRAKKLSKGSSVHKNKTLNPLQRYQQMKKVHDSARVVPSPKRGVQRQEFFQAREQEIQKAMTAQRKEKEHKEARTFDWVHSHAEVHSDMMQECGRHSSSEPNLPAISPNALQGRVQLMASPLLELQSVDGASSVSSMSHRARSQSLSAQSHEELRLPAIKTNSAPSGRSRERPAVGGNRNQSRGWTSKR</sequence>
<dbReference type="InterPro" id="IPR001611">
    <property type="entry name" value="Leu-rich_rpt"/>
</dbReference>
<dbReference type="InterPro" id="IPR050836">
    <property type="entry name" value="SDS22/Internalin_LRR"/>
</dbReference>
<evidence type="ECO:0000313" key="6">
    <source>
        <dbReference type="Proteomes" id="UP000887568"/>
    </source>
</evidence>
<dbReference type="Pfam" id="PF12799">
    <property type="entry name" value="LRR_4"/>
    <property type="match status" value="1"/>
</dbReference>
<dbReference type="OMA" id="KHRYAHE"/>
<dbReference type="PANTHER" id="PTHR46652">
    <property type="entry name" value="LEUCINE-RICH REPEAT AND IQ DOMAIN-CONTAINING PROTEIN 1-RELATED"/>
    <property type="match status" value="1"/>
</dbReference>
<keyword evidence="6" id="KW-1185">Reference proteome</keyword>
<dbReference type="SMART" id="SM00015">
    <property type="entry name" value="IQ"/>
    <property type="match status" value="3"/>
</dbReference>
<dbReference type="PROSITE" id="PS50096">
    <property type="entry name" value="IQ"/>
    <property type="match status" value="3"/>
</dbReference>
<evidence type="ECO:0000256" key="3">
    <source>
        <dbReference type="SAM" id="Coils"/>
    </source>
</evidence>
<accession>A0A913ZCP6</accession>
<proteinExistence type="predicted"/>